<dbReference type="Proteomes" id="UP000215914">
    <property type="component" value="Unassembled WGS sequence"/>
</dbReference>
<evidence type="ECO:0000313" key="1">
    <source>
        <dbReference type="EMBL" id="KAF5795043.1"/>
    </source>
</evidence>
<comment type="caution">
    <text evidence="1">The sequence shown here is derived from an EMBL/GenBank/DDBJ whole genome shotgun (WGS) entry which is preliminary data.</text>
</comment>
<sequence length="51" mass="6185">MPNNRMRSQLLKIFLQSHPPLLNKLMLLHNLALHHTFIWPRRNKTPSVRFQ</sequence>
<gene>
    <name evidence="1" type="ORF">HanXRQr2_Chr08g0335141</name>
</gene>
<reference evidence="1" key="2">
    <citation type="submission" date="2020-06" db="EMBL/GenBank/DDBJ databases">
        <title>Helianthus annuus Genome sequencing and assembly Release 2.</title>
        <authorList>
            <person name="Gouzy J."/>
            <person name="Langlade N."/>
            <person name="Munos S."/>
        </authorList>
    </citation>
    <scope>NUCLEOTIDE SEQUENCE</scope>
    <source>
        <tissue evidence="1">Leaves</tissue>
    </source>
</reference>
<protein>
    <submittedName>
        <fullName evidence="1">Uncharacterized protein</fullName>
    </submittedName>
</protein>
<accession>A0A9K3IDW2</accession>
<evidence type="ECO:0000313" key="2">
    <source>
        <dbReference type="Proteomes" id="UP000215914"/>
    </source>
</evidence>
<keyword evidence="2" id="KW-1185">Reference proteome</keyword>
<dbReference type="EMBL" id="MNCJ02000323">
    <property type="protein sequence ID" value="KAF5795043.1"/>
    <property type="molecule type" value="Genomic_DNA"/>
</dbReference>
<proteinExistence type="predicted"/>
<name>A0A9K3IDW2_HELAN</name>
<reference evidence="1" key="1">
    <citation type="journal article" date="2017" name="Nature">
        <title>The sunflower genome provides insights into oil metabolism, flowering and Asterid evolution.</title>
        <authorList>
            <person name="Badouin H."/>
            <person name="Gouzy J."/>
            <person name="Grassa C.J."/>
            <person name="Murat F."/>
            <person name="Staton S.E."/>
            <person name="Cottret L."/>
            <person name="Lelandais-Briere C."/>
            <person name="Owens G.L."/>
            <person name="Carrere S."/>
            <person name="Mayjonade B."/>
            <person name="Legrand L."/>
            <person name="Gill N."/>
            <person name="Kane N.C."/>
            <person name="Bowers J.E."/>
            <person name="Hubner S."/>
            <person name="Bellec A."/>
            <person name="Berard A."/>
            <person name="Berges H."/>
            <person name="Blanchet N."/>
            <person name="Boniface M.C."/>
            <person name="Brunel D."/>
            <person name="Catrice O."/>
            <person name="Chaidir N."/>
            <person name="Claudel C."/>
            <person name="Donnadieu C."/>
            <person name="Faraut T."/>
            <person name="Fievet G."/>
            <person name="Helmstetter N."/>
            <person name="King M."/>
            <person name="Knapp S.J."/>
            <person name="Lai Z."/>
            <person name="Le Paslier M.C."/>
            <person name="Lippi Y."/>
            <person name="Lorenzon L."/>
            <person name="Mandel J.R."/>
            <person name="Marage G."/>
            <person name="Marchand G."/>
            <person name="Marquand E."/>
            <person name="Bret-Mestries E."/>
            <person name="Morien E."/>
            <person name="Nambeesan S."/>
            <person name="Nguyen T."/>
            <person name="Pegot-Espagnet P."/>
            <person name="Pouilly N."/>
            <person name="Raftis F."/>
            <person name="Sallet E."/>
            <person name="Schiex T."/>
            <person name="Thomas J."/>
            <person name="Vandecasteele C."/>
            <person name="Vares D."/>
            <person name="Vear F."/>
            <person name="Vautrin S."/>
            <person name="Crespi M."/>
            <person name="Mangin B."/>
            <person name="Burke J.M."/>
            <person name="Salse J."/>
            <person name="Munos S."/>
            <person name="Vincourt P."/>
            <person name="Rieseberg L.H."/>
            <person name="Langlade N.B."/>
        </authorList>
    </citation>
    <scope>NUCLEOTIDE SEQUENCE</scope>
    <source>
        <tissue evidence="1">Leaves</tissue>
    </source>
</reference>
<organism evidence="1 2">
    <name type="scientific">Helianthus annuus</name>
    <name type="common">Common sunflower</name>
    <dbReference type="NCBI Taxonomy" id="4232"/>
    <lineage>
        <taxon>Eukaryota</taxon>
        <taxon>Viridiplantae</taxon>
        <taxon>Streptophyta</taxon>
        <taxon>Embryophyta</taxon>
        <taxon>Tracheophyta</taxon>
        <taxon>Spermatophyta</taxon>
        <taxon>Magnoliopsida</taxon>
        <taxon>eudicotyledons</taxon>
        <taxon>Gunneridae</taxon>
        <taxon>Pentapetalae</taxon>
        <taxon>asterids</taxon>
        <taxon>campanulids</taxon>
        <taxon>Asterales</taxon>
        <taxon>Asteraceae</taxon>
        <taxon>Asteroideae</taxon>
        <taxon>Heliantheae alliance</taxon>
        <taxon>Heliantheae</taxon>
        <taxon>Helianthus</taxon>
    </lineage>
</organism>
<dbReference type="AlphaFoldDB" id="A0A9K3IDW2"/>
<dbReference type="Gramene" id="mRNA:HanXRQr2_Chr08g0335141">
    <property type="protein sequence ID" value="CDS:HanXRQr2_Chr08g0335141.1"/>
    <property type="gene ID" value="HanXRQr2_Chr08g0335141"/>
</dbReference>